<dbReference type="SUPFAM" id="SSF52540">
    <property type="entry name" value="P-loop containing nucleoside triphosphate hydrolases"/>
    <property type="match status" value="1"/>
</dbReference>
<dbReference type="Pfam" id="PF22667">
    <property type="entry name" value="Lon_lid"/>
    <property type="match status" value="1"/>
</dbReference>
<dbReference type="EMBL" id="SDKC01000001">
    <property type="protein sequence ID" value="RXS75323.1"/>
    <property type="molecule type" value="Genomic_DNA"/>
</dbReference>
<keyword evidence="3 10" id="KW-0378">Hydrolase</keyword>
<dbReference type="InterPro" id="IPR004815">
    <property type="entry name" value="Lon_bac/euk-typ"/>
</dbReference>
<reference evidence="13 14" key="1">
    <citation type="submission" date="2019-01" db="EMBL/GenBank/DDBJ databases">
        <title>Blautia sp. nov. KGMB01111 isolated human feces.</title>
        <authorList>
            <person name="Park J.-E."/>
            <person name="Kim J.-S."/>
            <person name="Park S.-H."/>
        </authorList>
    </citation>
    <scope>NUCLEOTIDE SEQUENCE [LARGE SCALE GENOMIC DNA]</scope>
    <source>
        <strain evidence="13 14">KGMB01111</strain>
    </source>
</reference>
<evidence type="ECO:0000256" key="4">
    <source>
        <dbReference type="ARBA" id="ARBA00022825"/>
    </source>
</evidence>
<dbReference type="Gene3D" id="3.30.230.10">
    <property type="match status" value="1"/>
</dbReference>
<sequence length="753" mass="84344">MITLPISDLLLLPGVTFFFKKDVFPSGEITAESVGEDILFVMEKEEKEQMTPDDFYPIGVIGAIDSVDDEGNVRVKVRERVQISDIELEKDGVITADASILPDVDDFPKEEAKALFEKMKQDILRFIKGFPWGVWARGVILHWKNVEEIGCALSSYFNITWEEKYGIIETDSKRERCKKIEEAVYEFMEVFQVGEEAEEAQKEIHEQVYRESAIKKQIELLQQQLDEMHPENISDVRKFETKIAQSGMNEEARKEAEKVLNRMKQEGKDSHEYGMLYDYLDFVTSLSWKTEEQTEINLQEAEEILDEDHYGLKKVKDRIIQQLAVMALNKKQSGSILLFVGAPGTGKTSIGQSIAKALHREYVRISLGGIRDEAEIRGHRRTYVGAMPGRIMEGMKRSKAQNPVMVLDEVDKLAKDYGGDPASALLEVLDPEQNYSFTDHYMNVPYDLSNVFFVCTANSTDTIPEPLLNRMEVIQFPGYTPVEKFHIARKHLLPKAMKAMGIKAQNLKVTDGALEKVIAEYTAESGVRGLKKQIDVLCRHAAVKLVKGEQKSITVNEKRVQEFLGQGIIHDTILKHPQPGVMTGLAWTSAGGEILFIETSFTKGSGKIIITGQLGDVMKESAQIAITLVKKRYPDKADLFKENDLHIHVPSGAVPKDGPSAGITLVTALTSLVTDTPINPEYAMTGEVSLRGGVMPIGGLPEKLMAAQRAGIKKVLIPAENERDLEEVAEEVKEKLEIVPVETVEQVMKLVFA</sequence>
<dbReference type="OrthoDB" id="9803599at2"/>
<protein>
    <recommendedName>
        <fullName evidence="10">endopeptidase La</fullName>
        <ecNumber evidence="10">3.4.21.53</ecNumber>
    </recommendedName>
</protein>
<comment type="function">
    <text evidence="7">ATP-dependent serine protease that mediates the selective degradation of mutant and abnormal proteins as well as certain short-lived regulatory proteins. Required for cellular homeostasis and for survival from DNA damage and developmental changes induced by stress. Degrades polypeptides processively to yield small peptide fragments that are 5 to 10 amino acids long. Binds to DNA in a double-stranded, site-specific manner.</text>
</comment>
<dbReference type="InterPro" id="IPR020568">
    <property type="entry name" value="Ribosomal_Su5_D2-typ_SF"/>
</dbReference>
<comment type="caution">
    <text evidence="13">The sequence shown here is derived from an EMBL/GenBank/DDBJ whole genome shotgun (WGS) entry which is preliminary data.</text>
</comment>
<evidence type="ECO:0000256" key="3">
    <source>
        <dbReference type="ARBA" id="ARBA00022801"/>
    </source>
</evidence>
<evidence type="ECO:0000256" key="10">
    <source>
        <dbReference type="PROSITE-ProRule" id="PRU01122"/>
    </source>
</evidence>
<dbReference type="SUPFAM" id="SSF88697">
    <property type="entry name" value="PUA domain-like"/>
    <property type="match status" value="1"/>
</dbReference>
<evidence type="ECO:0000256" key="11">
    <source>
        <dbReference type="RuleBase" id="RU000591"/>
    </source>
</evidence>
<dbReference type="SMART" id="SM00382">
    <property type="entry name" value="AAA"/>
    <property type="match status" value="1"/>
</dbReference>
<dbReference type="RefSeq" id="WP_129257802.1">
    <property type="nucleotide sequence ID" value="NZ_SDKC01000001.1"/>
</dbReference>
<evidence type="ECO:0000256" key="8">
    <source>
        <dbReference type="PIRSR" id="PIRSR001174-1"/>
    </source>
</evidence>
<keyword evidence="5 9" id="KW-0067">ATP-binding</keyword>
<feature type="active site" evidence="8 10">
    <location>
        <position position="660"/>
    </location>
</feature>
<keyword evidence="1 10" id="KW-0645">Protease</keyword>
<keyword evidence="2 9" id="KW-0547">Nucleotide-binding</keyword>
<dbReference type="CDD" id="cd19500">
    <property type="entry name" value="RecA-like_Lon"/>
    <property type="match status" value="1"/>
</dbReference>
<feature type="domain" description="Lon proteolytic" evidence="12">
    <location>
        <begin position="576"/>
        <end position="753"/>
    </location>
</feature>
<dbReference type="InterPro" id="IPR008269">
    <property type="entry name" value="Lon_proteolytic"/>
</dbReference>
<dbReference type="SUPFAM" id="SSF54211">
    <property type="entry name" value="Ribosomal protein S5 domain 2-like"/>
    <property type="match status" value="1"/>
</dbReference>
<dbReference type="PROSITE" id="PS51786">
    <property type="entry name" value="LON_PROTEOLYTIC"/>
    <property type="match status" value="1"/>
</dbReference>
<dbReference type="Pfam" id="PF02190">
    <property type="entry name" value="LON_substr_bdg"/>
    <property type="match status" value="1"/>
</dbReference>
<evidence type="ECO:0000313" key="14">
    <source>
        <dbReference type="Proteomes" id="UP000290106"/>
    </source>
</evidence>
<dbReference type="GO" id="GO:0004252">
    <property type="term" value="F:serine-type endopeptidase activity"/>
    <property type="evidence" value="ECO:0007669"/>
    <property type="project" value="UniProtKB-UniRule"/>
</dbReference>
<dbReference type="InterPro" id="IPR014721">
    <property type="entry name" value="Ribsml_uS5_D2-typ_fold_subgr"/>
</dbReference>
<dbReference type="Pfam" id="PF00004">
    <property type="entry name" value="AAA"/>
    <property type="match status" value="1"/>
</dbReference>
<evidence type="ECO:0000313" key="13">
    <source>
        <dbReference type="EMBL" id="RXS75323.1"/>
    </source>
</evidence>
<dbReference type="Proteomes" id="UP000290106">
    <property type="component" value="Unassembled WGS sequence"/>
</dbReference>
<dbReference type="InterPro" id="IPR003111">
    <property type="entry name" value="Lon_prtase_N"/>
</dbReference>
<dbReference type="GO" id="GO:0006508">
    <property type="term" value="P:proteolysis"/>
    <property type="evidence" value="ECO:0007669"/>
    <property type="project" value="UniProtKB-KW"/>
</dbReference>
<dbReference type="InterPro" id="IPR054594">
    <property type="entry name" value="Lon_lid"/>
</dbReference>
<dbReference type="InterPro" id="IPR027065">
    <property type="entry name" value="Lon_Prtase"/>
</dbReference>
<dbReference type="InterPro" id="IPR003593">
    <property type="entry name" value="AAA+_ATPase"/>
</dbReference>
<dbReference type="Pfam" id="PF05362">
    <property type="entry name" value="Lon_C"/>
    <property type="match status" value="1"/>
</dbReference>
<dbReference type="InterPro" id="IPR027417">
    <property type="entry name" value="P-loop_NTPase"/>
</dbReference>
<dbReference type="FunFam" id="3.40.50.300:FF:000021">
    <property type="entry name" value="Lon protease homolog"/>
    <property type="match status" value="1"/>
</dbReference>
<name>A0A4Q1RI24_9FIRM</name>
<dbReference type="PROSITE" id="PS01046">
    <property type="entry name" value="LON_SER"/>
    <property type="match status" value="1"/>
</dbReference>
<dbReference type="GO" id="GO:0004176">
    <property type="term" value="F:ATP-dependent peptidase activity"/>
    <property type="evidence" value="ECO:0007669"/>
    <property type="project" value="UniProtKB-UniRule"/>
</dbReference>
<dbReference type="GO" id="GO:0005524">
    <property type="term" value="F:ATP binding"/>
    <property type="evidence" value="ECO:0007669"/>
    <property type="project" value="UniProtKB-KW"/>
</dbReference>
<dbReference type="SMART" id="SM00464">
    <property type="entry name" value="LON"/>
    <property type="match status" value="1"/>
</dbReference>
<feature type="binding site" evidence="9">
    <location>
        <begin position="341"/>
        <end position="348"/>
    </location>
    <ligand>
        <name>ATP</name>
        <dbReference type="ChEBI" id="CHEBI:30616"/>
    </ligand>
</feature>
<dbReference type="Gene3D" id="1.20.5.5270">
    <property type="match status" value="1"/>
</dbReference>
<dbReference type="PRINTS" id="PR00830">
    <property type="entry name" value="ENDOLAPTASE"/>
</dbReference>
<keyword evidence="14" id="KW-1185">Reference proteome</keyword>
<dbReference type="InterPro" id="IPR015947">
    <property type="entry name" value="PUA-like_sf"/>
</dbReference>
<evidence type="ECO:0000256" key="6">
    <source>
        <dbReference type="ARBA" id="ARBA00050665"/>
    </source>
</evidence>
<feature type="active site" evidence="8 10">
    <location>
        <position position="703"/>
    </location>
</feature>
<evidence type="ECO:0000256" key="1">
    <source>
        <dbReference type="ARBA" id="ARBA00022670"/>
    </source>
</evidence>
<dbReference type="NCBIfam" id="TIGR00763">
    <property type="entry name" value="lon"/>
    <property type="match status" value="1"/>
</dbReference>
<evidence type="ECO:0000256" key="5">
    <source>
        <dbReference type="ARBA" id="ARBA00022840"/>
    </source>
</evidence>
<evidence type="ECO:0000256" key="9">
    <source>
        <dbReference type="PIRSR" id="PIRSR001174-2"/>
    </source>
</evidence>
<dbReference type="InterPro" id="IPR008268">
    <property type="entry name" value="Peptidase_S16_AS"/>
</dbReference>
<gene>
    <name evidence="13" type="primary">lon</name>
    <name evidence="13" type="ORF">ETP43_08890</name>
</gene>
<dbReference type="PANTHER" id="PTHR10046">
    <property type="entry name" value="ATP DEPENDENT LON PROTEASE FAMILY MEMBER"/>
    <property type="match status" value="1"/>
</dbReference>
<dbReference type="InterPro" id="IPR003959">
    <property type="entry name" value="ATPase_AAA_core"/>
</dbReference>
<dbReference type="Gene3D" id="1.10.8.60">
    <property type="match status" value="1"/>
</dbReference>
<dbReference type="Gene3D" id="3.40.50.300">
    <property type="entry name" value="P-loop containing nucleotide triphosphate hydrolases"/>
    <property type="match status" value="1"/>
</dbReference>
<dbReference type="AlphaFoldDB" id="A0A4Q1RI24"/>
<comment type="similarity">
    <text evidence="10 11">Belongs to the peptidase S16 family.</text>
</comment>
<evidence type="ECO:0000256" key="2">
    <source>
        <dbReference type="ARBA" id="ARBA00022741"/>
    </source>
</evidence>
<keyword evidence="4 10" id="KW-0720">Serine protease</keyword>
<dbReference type="Gene3D" id="1.20.58.1480">
    <property type="match status" value="1"/>
</dbReference>
<proteinExistence type="inferred from homology"/>
<evidence type="ECO:0000259" key="12">
    <source>
        <dbReference type="PROSITE" id="PS51786"/>
    </source>
</evidence>
<dbReference type="GO" id="GO:0016887">
    <property type="term" value="F:ATP hydrolysis activity"/>
    <property type="evidence" value="ECO:0007669"/>
    <property type="project" value="InterPro"/>
</dbReference>
<dbReference type="GO" id="GO:0030163">
    <property type="term" value="P:protein catabolic process"/>
    <property type="evidence" value="ECO:0007669"/>
    <property type="project" value="InterPro"/>
</dbReference>
<organism evidence="13 14">
    <name type="scientific">Blautia faecicola</name>
    <dbReference type="NCBI Taxonomy" id="2509240"/>
    <lineage>
        <taxon>Bacteria</taxon>
        <taxon>Bacillati</taxon>
        <taxon>Bacillota</taxon>
        <taxon>Clostridia</taxon>
        <taxon>Lachnospirales</taxon>
        <taxon>Lachnospiraceae</taxon>
        <taxon>Blautia</taxon>
    </lineage>
</organism>
<comment type="catalytic activity">
    <reaction evidence="6 10">
        <text>Hydrolysis of proteins in presence of ATP.</text>
        <dbReference type="EC" id="3.4.21.53"/>
    </reaction>
</comment>
<dbReference type="PIRSF" id="PIRSF001174">
    <property type="entry name" value="Lon_proteas"/>
    <property type="match status" value="1"/>
</dbReference>
<evidence type="ECO:0000256" key="7">
    <source>
        <dbReference type="ARBA" id="ARBA00053875"/>
    </source>
</evidence>
<accession>A0A4Q1RI24</accession>
<dbReference type="EC" id="3.4.21.53" evidence="10"/>